<sequence length="268" mass="30059">MGSSAERERFNKLTACICPEYELLTPCDLKYRMNRVKIQLLENDVDLDYPCSAGPSTVCWLLDALCPCNAILYKGGLGLCEEELGCLTCKTHTVPKSKELLGNEGAILEAAYLLYRLFEQHRCLQRAIEANRDILEAYVSVKGRCAIGLASNFTLTVLQNICALQQAVRFVLKPNMSKRSAEMFQRYENSRELFRRVERSDEASSWGTCNLILSAAEFIGCYFFVVAEIVKGTLQCEQTSTTTAQLDDLNGVCVLKIVSFLRLSDVRS</sequence>
<accession>B7QFV6</accession>
<organism>
    <name type="scientific">Ixodes scapularis</name>
    <name type="common">Black-legged tick</name>
    <name type="synonym">Deer tick</name>
    <dbReference type="NCBI Taxonomy" id="6945"/>
    <lineage>
        <taxon>Eukaryota</taxon>
        <taxon>Metazoa</taxon>
        <taxon>Ecdysozoa</taxon>
        <taxon>Arthropoda</taxon>
        <taxon>Chelicerata</taxon>
        <taxon>Arachnida</taxon>
        <taxon>Acari</taxon>
        <taxon>Parasitiformes</taxon>
        <taxon>Ixodida</taxon>
        <taxon>Ixodoidea</taxon>
        <taxon>Ixodidae</taxon>
        <taxon>Ixodinae</taxon>
        <taxon>Ixodes</taxon>
    </lineage>
</organism>
<dbReference type="VEuPathDB" id="VectorBase:ISCW012841"/>
<reference evidence="1 3" key="1">
    <citation type="submission" date="2008-03" db="EMBL/GenBank/DDBJ databases">
        <title>Annotation of Ixodes scapularis.</title>
        <authorList>
            <consortium name="Ixodes scapularis Genome Project Consortium"/>
            <person name="Caler E."/>
            <person name="Hannick L.I."/>
            <person name="Bidwell S."/>
            <person name="Joardar V."/>
            <person name="Thiagarajan M."/>
            <person name="Amedeo P."/>
            <person name="Galinsky K.J."/>
            <person name="Schobel S."/>
            <person name="Inman J."/>
            <person name="Hostetler J."/>
            <person name="Miller J."/>
            <person name="Hammond M."/>
            <person name="Megy K."/>
            <person name="Lawson D."/>
            <person name="Kodira C."/>
            <person name="Sutton G."/>
            <person name="Meyer J."/>
            <person name="Hill C.A."/>
            <person name="Birren B."/>
            <person name="Nene V."/>
            <person name="Collins F."/>
            <person name="Alarcon-Chaidez F."/>
            <person name="Wikel S."/>
            <person name="Strausberg R."/>
        </authorList>
    </citation>
    <scope>NUCLEOTIDE SEQUENCE [LARGE SCALE GENOMIC DNA]</scope>
    <source>
        <strain evidence="3">Wikel</strain>
        <strain evidence="1">Wikel colony</strain>
    </source>
</reference>
<evidence type="ECO:0000313" key="2">
    <source>
        <dbReference type="EnsemblMetazoa" id="ISCW012841-PA"/>
    </source>
</evidence>
<dbReference type="EnsemblMetazoa" id="ISCW012841-RA">
    <property type="protein sequence ID" value="ISCW012841-PA"/>
    <property type="gene ID" value="ISCW012841"/>
</dbReference>
<dbReference type="VEuPathDB" id="VectorBase:ISCP_037340"/>
<dbReference type="InParanoid" id="B7QFV6"/>
<protein>
    <submittedName>
        <fullName evidence="1 2">Uncharacterized protein</fullName>
    </submittedName>
</protein>
<reference evidence="2" key="2">
    <citation type="submission" date="2020-05" db="UniProtKB">
        <authorList>
            <consortium name="EnsemblMetazoa"/>
        </authorList>
    </citation>
    <scope>IDENTIFICATION</scope>
    <source>
        <strain evidence="2">wikel</strain>
    </source>
</reference>
<dbReference type="Proteomes" id="UP000001555">
    <property type="component" value="Unassembled WGS sequence"/>
</dbReference>
<keyword evidence="3" id="KW-1185">Reference proteome</keyword>
<dbReference type="HOGENOM" id="CLU_1039311_0_0_1"/>
<proteinExistence type="predicted"/>
<dbReference type="VEuPathDB" id="VectorBase:ISCI012841"/>
<dbReference type="EMBL" id="DS928182">
    <property type="protein sequence ID" value="EEC17728.1"/>
    <property type="molecule type" value="Genomic_DNA"/>
</dbReference>
<name>B7QFV6_IXOSC</name>
<dbReference type="PaxDb" id="6945-B7QFV6"/>
<gene>
    <name evidence="1" type="ORF">IscW_ISCW012841</name>
</gene>
<dbReference type="EMBL" id="ABJB010314758">
    <property type="status" value="NOT_ANNOTATED_CDS"/>
    <property type="molecule type" value="Genomic_DNA"/>
</dbReference>
<dbReference type="AlphaFoldDB" id="B7QFV6"/>
<dbReference type="OrthoDB" id="291766at2759"/>
<evidence type="ECO:0000313" key="1">
    <source>
        <dbReference type="EMBL" id="EEC17728.1"/>
    </source>
</evidence>
<evidence type="ECO:0000313" key="3">
    <source>
        <dbReference type="Proteomes" id="UP000001555"/>
    </source>
</evidence>